<reference evidence="10 11" key="1">
    <citation type="journal article" date="2020" name="Nat. Commun.">
        <title>Genome of Tripterygium wilfordii and identification of cytochrome P450 involved in triptolide biosynthesis.</title>
        <authorList>
            <person name="Tu L."/>
            <person name="Su P."/>
            <person name="Zhang Z."/>
            <person name="Gao L."/>
            <person name="Wang J."/>
            <person name="Hu T."/>
            <person name="Zhou J."/>
            <person name="Zhang Y."/>
            <person name="Zhao Y."/>
            <person name="Liu Y."/>
            <person name="Song Y."/>
            <person name="Tong Y."/>
            <person name="Lu Y."/>
            <person name="Yang J."/>
            <person name="Xu C."/>
            <person name="Jia M."/>
            <person name="Peters R.J."/>
            <person name="Huang L."/>
            <person name="Gao W."/>
        </authorList>
    </citation>
    <scope>NUCLEOTIDE SEQUENCE [LARGE SCALE GENOMIC DNA]</scope>
    <source>
        <strain evidence="11">cv. XIE 37</strain>
        <tissue evidence="10">Leaf</tissue>
    </source>
</reference>
<dbReference type="GO" id="GO:0016020">
    <property type="term" value="C:membrane"/>
    <property type="evidence" value="ECO:0007669"/>
    <property type="project" value="UniProtKB-SubCell"/>
</dbReference>
<gene>
    <name evidence="10" type="ORF">HS088_TW12G00795</name>
</gene>
<evidence type="ECO:0000256" key="9">
    <source>
        <dbReference type="SAM" id="Phobius"/>
    </source>
</evidence>
<dbReference type="AlphaFoldDB" id="A0A7J7D0J3"/>
<dbReference type="Proteomes" id="UP000593562">
    <property type="component" value="Unassembled WGS sequence"/>
</dbReference>
<evidence type="ECO:0000256" key="1">
    <source>
        <dbReference type="ARBA" id="ARBA00004167"/>
    </source>
</evidence>
<dbReference type="PROSITE" id="PS00086">
    <property type="entry name" value="CYTOCHROME_P450"/>
    <property type="match status" value="1"/>
</dbReference>
<dbReference type="GO" id="GO:0005506">
    <property type="term" value="F:iron ion binding"/>
    <property type="evidence" value="ECO:0007669"/>
    <property type="project" value="InterPro"/>
</dbReference>
<dbReference type="InterPro" id="IPR036396">
    <property type="entry name" value="Cyt_P450_sf"/>
</dbReference>
<dbReference type="PANTHER" id="PTHR24286">
    <property type="entry name" value="CYTOCHROME P450 26"/>
    <property type="match status" value="1"/>
</dbReference>
<keyword evidence="3 9" id="KW-0812">Transmembrane</keyword>
<sequence>MEMVGFLEIGFALIVGLSFAFLLLVFSLFTRQDPPNTPHGSMGWPFCGETLGFLKPHTSYSLGSFLQQHISRYGKVFKSHLFGYPTIVSCDYELNTFILQNEEKLFESSYPKSLTGVVGELSLLIATGDTHKKLRNTIVNFIVTTKSRPDFLHSLENLSISTMESFKRCKQVSFLKEVKKFTFNLIVKHLLSIEPEDPMSLSMLQDFETYMHGFVSFPLNIAGTAYAKAVKARARLSSFLKGMIKERQKRDPGLKYDQDFLDVMMRNWSLSEEETVSVALDILLGGYETTAKLMSLVVYFLGKSPHHFHKFKEEHKAIRENKSAGEVLNWDDYLKMEFTQKVLPMLSGPHLDPLLHENPLDFNPTRWNDQTMGRKVLPFGGGPRHCPGSELAKLEIAFFLHHFVLNFRWKQKADDIPIAYPFVEFRSGLLLEIESTE</sequence>
<keyword evidence="6 7" id="KW-0408">Iron</keyword>
<dbReference type="PRINTS" id="PR00385">
    <property type="entry name" value="P450"/>
</dbReference>
<evidence type="ECO:0000256" key="3">
    <source>
        <dbReference type="ARBA" id="ARBA00022692"/>
    </source>
</evidence>
<dbReference type="EMBL" id="JAAARO010000012">
    <property type="protein sequence ID" value="KAF5739586.1"/>
    <property type="molecule type" value="Genomic_DNA"/>
</dbReference>
<evidence type="ECO:0000256" key="8">
    <source>
        <dbReference type="RuleBase" id="RU000461"/>
    </source>
</evidence>
<keyword evidence="4 7" id="KW-0479">Metal-binding</keyword>
<keyword evidence="7 8" id="KW-0349">Heme</keyword>
<dbReference type="Pfam" id="PF00067">
    <property type="entry name" value="p450"/>
    <property type="match status" value="1"/>
</dbReference>
<evidence type="ECO:0000256" key="2">
    <source>
        <dbReference type="ARBA" id="ARBA00010617"/>
    </source>
</evidence>
<keyword evidence="8" id="KW-0560">Oxidoreductase</keyword>
<dbReference type="PANTHER" id="PTHR24286:SF159">
    <property type="entry name" value="CYTOCHROME P450, FAMILY 724, SUBFAMILY A, POLYPEPTIDE 1"/>
    <property type="match status" value="1"/>
</dbReference>
<keyword evidence="8" id="KW-0503">Monooxygenase</keyword>
<comment type="similarity">
    <text evidence="2 8">Belongs to the cytochrome P450 family.</text>
</comment>
<comment type="caution">
    <text evidence="10">The sequence shown here is derived from an EMBL/GenBank/DDBJ whole genome shotgun (WGS) entry which is preliminary data.</text>
</comment>
<dbReference type="GO" id="GO:0010268">
    <property type="term" value="P:brassinosteroid homeostasis"/>
    <property type="evidence" value="ECO:0007669"/>
    <property type="project" value="TreeGrafter"/>
</dbReference>
<protein>
    <submittedName>
        <fullName evidence="10">Cytochrome P450 724B1</fullName>
    </submittedName>
</protein>
<keyword evidence="11" id="KW-1185">Reference proteome</keyword>
<dbReference type="GO" id="GO:0020037">
    <property type="term" value="F:heme binding"/>
    <property type="evidence" value="ECO:0007669"/>
    <property type="project" value="InterPro"/>
</dbReference>
<dbReference type="SUPFAM" id="SSF48264">
    <property type="entry name" value="Cytochrome P450"/>
    <property type="match status" value="1"/>
</dbReference>
<comment type="subcellular location">
    <subcellularLocation>
        <location evidence="1">Membrane</location>
        <topology evidence="1">Single-pass membrane protein</topology>
    </subcellularLocation>
</comment>
<evidence type="ECO:0000313" key="10">
    <source>
        <dbReference type="EMBL" id="KAF5739586.1"/>
    </source>
</evidence>
<dbReference type="InterPro" id="IPR001128">
    <property type="entry name" value="Cyt_P450"/>
</dbReference>
<dbReference type="InterPro" id="IPR017972">
    <property type="entry name" value="Cyt_P450_CS"/>
</dbReference>
<organism evidence="10 11">
    <name type="scientific">Tripterygium wilfordii</name>
    <name type="common">Thunder God vine</name>
    <dbReference type="NCBI Taxonomy" id="458696"/>
    <lineage>
        <taxon>Eukaryota</taxon>
        <taxon>Viridiplantae</taxon>
        <taxon>Streptophyta</taxon>
        <taxon>Embryophyta</taxon>
        <taxon>Tracheophyta</taxon>
        <taxon>Spermatophyta</taxon>
        <taxon>Magnoliopsida</taxon>
        <taxon>eudicotyledons</taxon>
        <taxon>Gunneridae</taxon>
        <taxon>Pentapetalae</taxon>
        <taxon>rosids</taxon>
        <taxon>fabids</taxon>
        <taxon>Celastrales</taxon>
        <taxon>Celastraceae</taxon>
        <taxon>Tripterygium</taxon>
    </lineage>
</organism>
<dbReference type="GO" id="GO:0016705">
    <property type="term" value="F:oxidoreductase activity, acting on paired donors, with incorporation or reduction of molecular oxygen"/>
    <property type="evidence" value="ECO:0007669"/>
    <property type="project" value="InterPro"/>
</dbReference>
<accession>A0A7J7D0J3</accession>
<comment type="cofactor">
    <cofactor evidence="7">
        <name>heme</name>
        <dbReference type="ChEBI" id="CHEBI:30413"/>
    </cofactor>
</comment>
<evidence type="ECO:0000256" key="7">
    <source>
        <dbReference type="PIRSR" id="PIRSR602401-1"/>
    </source>
</evidence>
<dbReference type="GO" id="GO:0016125">
    <property type="term" value="P:sterol metabolic process"/>
    <property type="evidence" value="ECO:0007669"/>
    <property type="project" value="TreeGrafter"/>
</dbReference>
<feature type="binding site" description="axial binding residue" evidence="7">
    <location>
        <position position="386"/>
    </location>
    <ligand>
        <name>heme</name>
        <dbReference type="ChEBI" id="CHEBI:30413"/>
    </ligand>
    <ligandPart>
        <name>Fe</name>
        <dbReference type="ChEBI" id="CHEBI:18248"/>
    </ligandPart>
</feature>
<name>A0A7J7D0J3_TRIWF</name>
<dbReference type="Gene3D" id="1.10.630.10">
    <property type="entry name" value="Cytochrome P450"/>
    <property type="match status" value="2"/>
</dbReference>
<evidence type="ECO:0000256" key="6">
    <source>
        <dbReference type="ARBA" id="ARBA00023004"/>
    </source>
</evidence>
<keyword evidence="9" id="KW-0472">Membrane</keyword>
<dbReference type="InterPro" id="IPR002401">
    <property type="entry name" value="Cyt_P450_E_grp-I"/>
</dbReference>
<dbReference type="PRINTS" id="PR00463">
    <property type="entry name" value="EP450I"/>
</dbReference>
<feature type="transmembrane region" description="Helical" evidence="9">
    <location>
        <begin position="6"/>
        <end position="29"/>
    </location>
</feature>
<dbReference type="FunCoup" id="A0A7J7D0J3">
    <property type="interactions" value="26"/>
</dbReference>
<keyword evidence="5 9" id="KW-1133">Transmembrane helix</keyword>
<evidence type="ECO:0000256" key="5">
    <source>
        <dbReference type="ARBA" id="ARBA00022989"/>
    </source>
</evidence>
<dbReference type="InParanoid" id="A0A7J7D0J3"/>
<dbReference type="GO" id="GO:0004497">
    <property type="term" value="F:monooxygenase activity"/>
    <property type="evidence" value="ECO:0007669"/>
    <property type="project" value="UniProtKB-KW"/>
</dbReference>
<evidence type="ECO:0000313" key="11">
    <source>
        <dbReference type="Proteomes" id="UP000593562"/>
    </source>
</evidence>
<proteinExistence type="inferred from homology"/>
<dbReference type="GO" id="GO:0016132">
    <property type="term" value="P:brassinosteroid biosynthetic process"/>
    <property type="evidence" value="ECO:0007669"/>
    <property type="project" value="TreeGrafter"/>
</dbReference>
<evidence type="ECO:0000256" key="4">
    <source>
        <dbReference type="ARBA" id="ARBA00022723"/>
    </source>
</evidence>